<feature type="domain" description="GIY-YIG" evidence="7">
    <location>
        <begin position="12"/>
        <end position="91"/>
    </location>
</feature>
<dbReference type="Proteomes" id="UP000198553">
    <property type="component" value="Unassembled WGS sequence"/>
</dbReference>
<keyword evidence="9" id="KW-1185">Reference proteome</keyword>
<proteinExistence type="predicted"/>
<protein>
    <submittedName>
        <fullName evidence="8">Excinuclease ABC subunit C</fullName>
    </submittedName>
</protein>
<evidence type="ECO:0000256" key="1">
    <source>
        <dbReference type="ARBA" id="ARBA00022490"/>
    </source>
</evidence>
<dbReference type="SUPFAM" id="SSF82771">
    <property type="entry name" value="GIY-YIG endonuclease"/>
    <property type="match status" value="1"/>
</dbReference>
<evidence type="ECO:0000256" key="5">
    <source>
        <dbReference type="ARBA" id="ARBA00023204"/>
    </source>
</evidence>
<keyword evidence="5" id="KW-0234">DNA repair</keyword>
<evidence type="ECO:0000256" key="4">
    <source>
        <dbReference type="ARBA" id="ARBA00022881"/>
    </source>
</evidence>
<gene>
    <name evidence="8" type="ORF">SAMN05192533_11820</name>
</gene>
<sequence length="362" mass="41868">MDIKEKGKSLPLSPGVYLMKDTLGNTIYVGKAKNLKQRVRSYFQDSKNHSQKVQKLVKNINDFEVIETDTEFEAFLLECKLIQDIKPFFNSRMKSPQTYPYIVIRKERGRHDIEITQEPQPFDDTDSLTFGPYTSKNAVEKALQAIKEHYRIDCSNPSNRKSACLNYSIGTCMGICLGEPAREQYEAVIDKIIHLLNGRDSSILMEMKRKMNLASESFDFETAAKYKENIDAIHFLLDRKKVITFATNPKNMVVIELLDDNNIKLFLIRGNKVLFSEKHSRLEPKQLTSIISIKVLSLFKKNEVTRSKQMNQTEMDQARIIYSYLKSNHSRYLMIPQIWLKSGNEGKLAEAVENWLTEGQFL</sequence>
<dbReference type="InterPro" id="IPR050066">
    <property type="entry name" value="UvrABC_protein_C"/>
</dbReference>
<evidence type="ECO:0000313" key="9">
    <source>
        <dbReference type="Proteomes" id="UP000198553"/>
    </source>
</evidence>
<dbReference type="RefSeq" id="WP_090749499.1">
    <property type="nucleotide sequence ID" value="NZ_FOBW01000018.1"/>
</dbReference>
<dbReference type="CDD" id="cd10434">
    <property type="entry name" value="GIY-YIG_UvrC_Cho"/>
    <property type="match status" value="1"/>
</dbReference>
<keyword evidence="2" id="KW-0227">DNA damage</keyword>
<name>A0A1H8IS12_9BACI</name>
<dbReference type="PROSITE" id="PS50164">
    <property type="entry name" value="GIY_YIG"/>
    <property type="match status" value="1"/>
</dbReference>
<dbReference type="InterPro" id="IPR001943">
    <property type="entry name" value="UVR_dom"/>
</dbReference>
<keyword evidence="3" id="KW-0228">DNA excision</keyword>
<dbReference type="STRING" id="930146.SAMN05192533_11820"/>
<evidence type="ECO:0000256" key="3">
    <source>
        <dbReference type="ARBA" id="ARBA00022769"/>
    </source>
</evidence>
<dbReference type="PANTHER" id="PTHR30562:SF1">
    <property type="entry name" value="UVRABC SYSTEM PROTEIN C"/>
    <property type="match status" value="1"/>
</dbReference>
<dbReference type="InterPro" id="IPR036876">
    <property type="entry name" value="UVR_dom_sf"/>
</dbReference>
<dbReference type="SUPFAM" id="SSF46600">
    <property type="entry name" value="C-terminal UvrC-binding domain of UvrB"/>
    <property type="match status" value="1"/>
</dbReference>
<dbReference type="InterPro" id="IPR047296">
    <property type="entry name" value="GIY-YIG_UvrC_Cho"/>
</dbReference>
<evidence type="ECO:0000313" key="8">
    <source>
        <dbReference type="EMBL" id="SEN70895.1"/>
    </source>
</evidence>
<evidence type="ECO:0000259" key="6">
    <source>
        <dbReference type="PROSITE" id="PS50151"/>
    </source>
</evidence>
<dbReference type="SMART" id="SM00465">
    <property type="entry name" value="GIYc"/>
    <property type="match status" value="1"/>
</dbReference>
<dbReference type="GO" id="GO:0006289">
    <property type="term" value="P:nucleotide-excision repair"/>
    <property type="evidence" value="ECO:0007669"/>
    <property type="project" value="InterPro"/>
</dbReference>
<accession>A0A1H8IS12</accession>
<dbReference type="Gene3D" id="3.40.1440.10">
    <property type="entry name" value="GIY-YIG endonuclease"/>
    <property type="match status" value="1"/>
</dbReference>
<dbReference type="GO" id="GO:0009380">
    <property type="term" value="C:excinuclease repair complex"/>
    <property type="evidence" value="ECO:0007669"/>
    <property type="project" value="TreeGrafter"/>
</dbReference>
<organism evidence="8 9">
    <name type="scientific">Mesobacillus persicus</name>
    <dbReference type="NCBI Taxonomy" id="930146"/>
    <lineage>
        <taxon>Bacteria</taxon>
        <taxon>Bacillati</taxon>
        <taxon>Bacillota</taxon>
        <taxon>Bacilli</taxon>
        <taxon>Bacillales</taxon>
        <taxon>Bacillaceae</taxon>
        <taxon>Mesobacillus</taxon>
    </lineage>
</organism>
<dbReference type="EMBL" id="FOBW01000018">
    <property type="protein sequence ID" value="SEN70895.1"/>
    <property type="molecule type" value="Genomic_DNA"/>
</dbReference>
<evidence type="ECO:0000259" key="7">
    <source>
        <dbReference type="PROSITE" id="PS50164"/>
    </source>
</evidence>
<dbReference type="Pfam" id="PF02151">
    <property type="entry name" value="UVR"/>
    <property type="match status" value="1"/>
</dbReference>
<dbReference type="OrthoDB" id="9804933at2"/>
<dbReference type="AlphaFoldDB" id="A0A1H8IS12"/>
<evidence type="ECO:0000256" key="2">
    <source>
        <dbReference type="ARBA" id="ARBA00022763"/>
    </source>
</evidence>
<dbReference type="PROSITE" id="PS50151">
    <property type="entry name" value="UVR"/>
    <property type="match status" value="1"/>
</dbReference>
<keyword evidence="4" id="KW-0267">Excision nuclease</keyword>
<dbReference type="GO" id="GO:0004518">
    <property type="term" value="F:nuclease activity"/>
    <property type="evidence" value="ECO:0007669"/>
    <property type="project" value="UniProtKB-KW"/>
</dbReference>
<feature type="domain" description="UVR" evidence="6">
    <location>
        <begin position="201"/>
        <end position="236"/>
    </location>
</feature>
<dbReference type="InterPro" id="IPR000305">
    <property type="entry name" value="GIY-YIG_endonuc"/>
</dbReference>
<dbReference type="FunFam" id="3.40.1440.10:FF:000001">
    <property type="entry name" value="UvrABC system protein C"/>
    <property type="match status" value="1"/>
</dbReference>
<dbReference type="InterPro" id="IPR035901">
    <property type="entry name" value="GIY-YIG_endonuc_sf"/>
</dbReference>
<reference evidence="9" key="1">
    <citation type="submission" date="2016-10" db="EMBL/GenBank/DDBJ databases">
        <authorList>
            <person name="Varghese N."/>
            <person name="Submissions S."/>
        </authorList>
    </citation>
    <scope>NUCLEOTIDE SEQUENCE [LARGE SCALE GENOMIC DNA]</scope>
    <source>
        <strain evidence="9">B48,IBRC-M 10115,DSM 25386,CECT 8001</strain>
    </source>
</reference>
<dbReference type="PANTHER" id="PTHR30562">
    <property type="entry name" value="UVRC/OXIDOREDUCTASE"/>
    <property type="match status" value="1"/>
</dbReference>
<keyword evidence="1" id="KW-0963">Cytoplasm</keyword>
<dbReference type="Pfam" id="PF01541">
    <property type="entry name" value="GIY-YIG"/>
    <property type="match status" value="1"/>
</dbReference>